<dbReference type="AlphaFoldDB" id="A0A553MSI2"/>
<protein>
    <submittedName>
        <fullName evidence="1">Uncharacterized protein</fullName>
    </submittedName>
</protein>
<evidence type="ECO:0000313" key="2">
    <source>
        <dbReference type="Proteomes" id="UP000316079"/>
    </source>
</evidence>
<evidence type="ECO:0000313" key="1">
    <source>
        <dbReference type="EMBL" id="TRY56144.1"/>
    </source>
</evidence>
<dbReference type="Proteomes" id="UP000316079">
    <property type="component" value="Unassembled WGS sequence"/>
</dbReference>
<name>A0A553MSI2_9TELE</name>
<accession>A0A553MSI2</accession>
<comment type="caution">
    <text evidence="1">The sequence shown here is derived from an EMBL/GenBank/DDBJ whole genome shotgun (WGS) entry which is preliminary data.</text>
</comment>
<reference evidence="1 2" key="1">
    <citation type="journal article" date="2019" name="Sci. Data">
        <title>Hybrid genome assembly and annotation of Danionella translucida.</title>
        <authorList>
            <person name="Kadobianskyi M."/>
            <person name="Schulze L."/>
            <person name="Schuelke M."/>
            <person name="Judkewitz B."/>
        </authorList>
    </citation>
    <scope>NUCLEOTIDE SEQUENCE [LARGE SCALE GENOMIC DNA]</scope>
    <source>
        <strain evidence="1 2">Bolton</strain>
    </source>
</reference>
<organism evidence="1 2">
    <name type="scientific">Danionella cerebrum</name>
    <dbReference type="NCBI Taxonomy" id="2873325"/>
    <lineage>
        <taxon>Eukaryota</taxon>
        <taxon>Metazoa</taxon>
        <taxon>Chordata</taxon>
        <taxon>Craniata</taxon>
        <taxon>Vertebrata</taxon>
        <taxon>Euteleostomi</taxon>
        <taxon>Actinopterygii</taxon>
        <taxon>Neopterygii</taxon>
        <taxon>Teleostei</taxon>
        <taxon>Ostariophysi</taxon>
        <taxon>Cypriniformes</taxon>
        <taxon>Danionidae</taxon>
        <taxon>Danioninae</taxon>
        <taxon>Danionella</taxon>
    </lineage>
</organism>
<proteinExistence type="predicted"/>
<gene>
    <name evidence="1" type="ORF">DNTS_015265</name>
</gene>
<keyword evidence="2" id="KW-1185">Reference proteome</keyword>
<sequence length="65" mass="7259">MDAAVEDAVERSDGRFFDNRSGAALRRDQVIPDTKELRNQGETGTPLGEQLHVYLINLPPAELQH</sequence>
<dbReference type="EMBL" id="SRMA01027294">
    <property type="protein sequence ID" value="TRY56144.1"/>
    <property type="molecule type" value="Genomic_DNA"/>
</dbReference>